<evidence type="ECO:0000313" key="2">
    <source>
        <dbReference type="EMBL" id="QDS72087.1"/>
    </source>
</evidence>
<feature type="transmembrane region" description="Helical" evidence="1">
    <location>
        <begin position="103"/>
        <end position="126"/>
    </location>
</feature>
<feature type="transmembrane region" description="Helical" evidence="1">
    <location>
        <begin position="138"/>
        <end position="159"/>
    </location>
</feature>
<proteinExistence type="predicted"/>
<gene>
    <name evidence="2" type="ORF">FKW77_003291</name>
</gene>
<reference evidence="2 3" key="1">
    <citation type="submission" date="2019-07" db="EMBL/GenBank/DDBJ databases">
        <title>Finished genome of Venturia effusa.</title>
        <authorList>
            <person name="Young C.A."/>
            <person name="Cox M.P."/>
            <person name="Ganley A.R.D."/>
            <person name="David W.J."/>
        </authorList>
    </citation>
    <scope>NUCLEOTIDE SEQUENCE [LARGE SCALE GENOMIC DNA]</scope>
    <source>
        <strain evidence="3">albino</strain>
    </source>
</reference>
<dbReference type="Proteomes" id="UP000316270">
    <property type="component" value="Chromosome 7"/>
</dbReference>
<organism evidence="2 3">
    <name type="scientific">Venturia effusa</name>
    <dbReference type="NCBI Taxonomy" id="50376"/>
    <lineage>
        <taxon>Eukaryota</taxon>
        <taxon>Fungi</taxon>
        <taxon>Dikarya</taxon>
        <taxon>Ascomycota</taxon>
        <taxon>Pezizomycotina</taxon>
        <taxon>Dothideomycetes</taxon>
        <taxon>Pleosporomycetidae</taxon>
        <taxon>Venturiales</taxon>
        <taxon>Venturiaceae</taxon>
        <taxon>Venturia</taxon>
    </lineage>
</organism>
<keyword evidence="1" id="KW-1133">Transmembrane helix</keyword>
<feature type="transmembrane region" description="Helical" evidence="1">
    <location>
        <begin position="179"/>
        <end position="200"/>
    </location>
</feature>
<evidence type="ECO:0000313" key="3">
    <source>
        <dbReference type="Proteomes" id="UP000316270"/>
    </source>
</evidence>
<keyword evidence="3" id="KW-1185">Reference proteome</keyword>
<keyword evidence="1" id="KW-0472">Membrane</keyword>
<dbReference type="AlphaFoldDB" id="A0A517L8X8"/>
<sequence>MASRSQSCIKLFPPKRFLATTTLALITGPLHAITLASCILPTGANLHPYLIRLLEPGGTEMRIGYFGICTGVAPNFKCSVKPPPAGQSAHHVAMAVASRRSVFVPWFTVVAAVLWGVGWVLTVLCQKREKVNIKIDKLTRLCCGLAFWFEFCAAVILYFGTQGILLSLKYAGDGTKVEAGTAMLGTHVALLVLLGILWMVNCFKSSTRGAGYSIGRFFFARFDGAAGKGFGQDGYGQQDEYGPEYAQ</sequence>
<dbReference type="EMBL" id="CP042191">
    <property type="protein sequence ID" value="QDS72087.1"/>
    <property type="molecule type" value="Genomic_DNA"/>
</dbReference>
<keyword evidence="1" id="KW-0812">Transmembrane</keyword>
<accession>A0A517L8X8</accession>
<evidence type="ECO:0000256" key="1">
    <source>
        <dbReference type="SAM" id="Phobius"/>
    </source>
</evidence>
<dbReference type="OrthoDB" id="10555726at2759"/>
<protein>
    <submittedName>
        <fullName evidence="2">Uncharacterized protein</fullName>
    </submittedName>
</protein>
<name>A0A517L8X8_9PEZI</name>